<dbReference type="Gene3D" id="1.10.3720.10">
    <property type="entry name" value="MetI-like"/>
    <property type="match status" value="1"/>
</dbReference>
<feature type="transmembrane region" description="Helical" evidence="7">
    <location>
        <begin position="266"/>
        <end position="287"/>
    </location>
</feature>
<evidence type="ECO:0000313" key="9">
    <source>
        <dbReference type="EMBL" id="AZZ53041.1"/>
    </source>
</evidence>
<feature type="domain" description="ABC transmembrane type-1" evidence="8">
    <location>
        <begin position="97"/>
        <end position="287"/>
    </location>
</feature>
<dbReference type="EMBL" id="CP028137">
    <property type="protein sequence ID" value="AZZ53041.1"/>
    <property type="molecule type" value="Genomic_DNA"/>
</dbReference>
<keyword evidence="5 7" id="KW-1133">Transmembrane helix</keyword>
<feature type="transmembrane region" description="Helical" evidence="7">
    <location>
        <begin position="132"/>
        <end position="155"/>
    </location>
</feature>
<feature type="transmembrane region" description="Helical" evidence="7">
    <location>
        <begin position="97"/>
        <end position="120"/>
    </location>
</feature>
<evidence type="ECO:0000256" key="5">
    <source>
        <dbReference type="ARBA" id="ARBA00022989"/>
    </source>
</evidence>
<feature type="transmembrane region" description="Helical" evidence="7">
    <location>
        <begin position="161"/>
        <end position="181"/>
    </location>
</feature>
<dbReference type="InterPro" id="IPR035906">
    <property type="entry name" value="MetI-like_sf"/>
</dbReference>
<evidence type="ECO:0000256" key="4">
    <source>
        <dbReference type="ARBA" id="ARBA00022692"/>
    </source>
</evidence>
<evidence type="ECO:0000256" key="6">
    <source>
        <dbReference type="ARBA" id="ARBA00023136"/>
    </source>
</evidence>
<protein>
    <submittedName>
        <fullName evidence="9">Sugar ABC transporter permease</fullName>
    </submittedName>
</protein>
<comment type="similarity">
    <text evidence="7">Belongs to the binding-protein-dependent transport system permease family.</text>
</comment>
<evidence type="ECO:0000256" key="2">
    <source>
        <dbReference type="ARBA" id="ARBA00022448"/>
    </source>
</evidence>
<comment type="subcellular location">
    <subcellularLocation>
        <location evidence="1 7">Cell membrane</location>
        <topology evidence="1 7">Multi-pass membrane protein</topology>
    </subcellularLocation>
</comment>
<accession>A0A3T0T364</accession>
<keyword evidence="3" id="KW-1003">Cell membrane</keyword>
<feature type="transmembrane region" description="Helical" evidence="7">
    <location>
        <begin position="36"/>
        <end position="57"/>
    </location>
</feature>
<reference evidence="9 10" key="1">
    <citation type="submission" date="2018-03" db="EMBL/GenBank/DDBJ databases">
        <title>Bacteriophage NCPPB3778 and a type I-E CRISPR drive the evolution of the US Biological Select Agent, Rathayibacter toxicus.</title>
        <authorList>
            <person name="Davis E.W.II."/>
            <person name="Tabima J.F."/>
            <person name="Weisberg A.J."/>
            <person name="Dantas Lopes L."/>
            <person name="Wiseman M.S."/>
            <person name="Wiseman M.S."/>
            <person name="Pupko T."/>
            <person name="Belcher M.S."/>
            <person name="Sechler A.J."/>
            <person name="Tancos M.A."/>
            <person name="Schroeder B.K."/>
            <person name="Murray T.D."/>
            <person name="Luster D.G."/>
            <person name="Schneider W.L."/>
            <person name="Rogers E."/>
            <person name="Andreote F.D."/>
            <person name="Grunwald N.J."/>
            <person name="Putnam M.L."/>
            <person name="Chang J.H."/>
        </authorList>
    </citation>
    <scope>NUCLEOTIDE SEQUENCE [LARGE SCALE GENOMIC DNA]</scope>
    <source>
        <strain evidence="9 10">DSM 15932</strain>
    </source>
</reference>
<dbReference type="SUPFAM" id="SSF161098">
    <property type="entry name" value="MetI-like"/>
    <property type="match status" value="1"/>
</dbReference>
<evidence type="ECO:0000256" key="7">
    <source>
        <dbReference type="RuleBase" id="RU363032"/>
    </source>
</evidence>
<evidence type="ECO:0000256" key="3">
    <source>
        <dbReference type="ARBA" id="ARBA00022475"/>
    </source>
</evidence>
<dbReference type="CDD" id="cd06261">
    <property type="entry name" value="TM_PBP2"/>
    <property type="match status" value="1"/>
</dbReference>
<evidence type="ECO:0000256" key="1">
    <source>
        <dbReference type="ARBA" id="ARBA00004651"/>
    </source>
</evidence>
<dbReference type="InterPro" id="IPR000515">
    <property type="entry name" value="MetI-like"/>
</dbReference>
<keyword evidence="6 7" id="KW-0472">Membrane</keyword>
<evidence type="ECO:0000313" key="10">
    <source>
        <dbReference type="Proteomes" id="UP000285317"/>
    </source>
</evidence>
<gene>
    <name evidence="9" type="ORF">C1I64_14020</name>
</gene>
<organism evidence="9 10">
    <name type="scientific">Rathayibacter festucae DSM 15932</name>
    <dbReference type="NCBI Taxonomy" id="1328866"/>
    <lineage>
        <taxon>Bacteria</taxon>
        <taxon>Bacillati</taxon>
        <taxon>Actinomycetota</taxon>
        <taxon>Actinomycetes</taxon>
        <taxon>Micrococcales</taxon>
        <taxon>Microbacteriaceae</taxon>
        <taxon>Rathayibacter</taxon>
    </lineage>
</organism>
<sequence>MSDVIDQALPQARAVATGDTPKTLPKRRGKGGGVGWPTYVFLVVAVLVSVFPLYYMFVIASVGATAVTSIPPRLYPGTNFFAIAEKVFDTVPFIASLFNSLIVSLSVAVLSAILCAMAGFAFAKLQFPGRNVLFLIVLLTMTVPAQLSIIPQYLIVSALDWVDTLQAIIVPGLASAFGIFWMRQHMSTTVSDELIQAARIDGANSWQLFWRIAFPVVRPAAFVLGLITFTAVWNDFMWPFIVLKSPELFTVQIALKQLQANRSIDVALAMGGSFMATLPLLIAFFFVGRRMVSGIMDGAFKG</sequence>
<dbReference type="GO" id="GO:0055085">
    <property type="term" value="P:transmembrane transport"/>
    <property type="evidence" value="ECO:0007669"/>
    <property type="project" value="InterPro"/>
</dbReference>
<evidence type="ECO:0000259" key="8">
    <source>
        <dbReference type="PROSITE" id="PS50928"/>
    </source>
</evidence>
<dbReference type="Pfam" id="PF00528">
    <property type="entry name" value="BPD_transp_1"/>
    <property type="match status" value="1"/>
</dbReference>
<dbReference type="GO" id="GO:0005886">
    <property type="term" value="C:plasma membrane"/>
    <property type="evidence" value="ECO:0007669"/>
    <property type="project" value="UniProtKB-SubCell"/>
</dbReference>
<dbReference type="AlphaFoldDB" id="A0A3T0T364"/>
<dbReference type="PANTHER" id="PTHR43744:SF12">
    <property type="entry name" value="ABC TRANSPORTER PERMEASE PROTEIN MG189-RELATED"/>
    <property type="match status" value="1"/>
</dbReference>
<dbReference type="Proteomes" id="UP000285317">
    <property type="component" value="Chromosome"/>
</dbReference>
<proteinExistence type="inferred from homology"/>
<dbReference type="PANTHER" id="PTHR43744">
    <property type="entry name" value="ABC TRANSPORTER PERMEASE PROTEIN MG189-RELATED-RELATED"/>
    <property type="match status" value="1"/>
</dbReference>
<dbReference type="KEGG" id="rfs:C1I64_14020"/>
<name>A0A3T0T364_9MICO</name>
<dbReference type="RefSeq" id="WP_123446868.1">
    <property type="nucleotide sequence ID" value="NZ_CP028137.1"/>
</dbReference>
<keyword evidence="2 7" id="KW-0813">Transport</keyword>
<feature type="transmembrane region" description="Helical" evidence="7">
    <location>
        <begin position="208"/>
        <end position="233"/>
    </location>
</feature>
<dbReference type="PROSITE" id="PS50928">
    <property type="entry name" value="ABC_TM1"/>
    <property type="match status" value="1"/>
</dbReference>
<keyword evidence="4 7" id="KW-0812">Transmembrane</keyword>